<dbReference type="EMBL" id="AK302111">
    <property type="protein sequence ID" value="BAG63491.1"/>
    <property type="molecule type" value="mRNA"/>
</dbReference>
<dbReference type="GO" id="GO:0016301">
    <property type="term" value="F:kinase activity"/>
    <property type="evidence" value="ECO:0007669"/>
    <property type="project" value="UniProtKB-KW"/>
</dbReference>
<organism evidence="2">
    <name type="scientific">Homo sapiens</name>
    <name type="common">Human</name>
    <dbReference type="NCBI Taxonomy" id="9606"/>
    <lineage>
        <taxon>Eukaryota</taxon>
        <taxon>Metazoa</taxon>
        <taxon>Chordata</taxon>
        <taxon>Craniata</taxon>
        <taxon>Vertebrata</taxon>
        <taxon>Euteleostomi</taxon>
        <taxon>Mammalia</taxon>
        <taxon>Eutheria</taxon>
        <taxon>Euarchontoglires</taxon>
        <taxon>Primates</taxon>
        <taxon>Haplorrhini</taxon>
        <taxon>Catarrhini</taxon>
        <taxon>Hominidae</taxon>
        <taxon>Homo</taxon>
    </lineage>
</organism>
<keyword evidence="2" id="KW-0808">Transferase</keyword>
<evidence type="ECO:0000256" key="1">
    <source>
        <dbReference type="SAM" id="MobiDB-lite"/>
    </source>
</evidence>
<reference evidence="2" key="1">
    <citation type="submission" date="2007-10" db="EMBL/GenBank/DDBJ databases">
        <title>NEDO human cDNA sequencing project focused on splicing variants.</title>
        <authorList>
            <person name="Wakamatsu A."/>
            <person name="Yamamoto J."/>
            <person name="Kimura K."/>
            <person name="Ishii S."/>
            <person name="Watanabe K."/>
            <person name="Sugiyama A."/>
            <person name="Murakawa K."/>
            <person name="Kaida T."/>
            <person name="Tsuchiya K."/>
            <person name="Fukuzumi Y."/>
            <person name="Kumagai A."/>
            <person name="Oishi Y."/>
            <person name="Yamamoto S."/>
            <person name="Ono Y."/>
            <person name="Komori Y."/>
            <person name="Yamazaki M."/>
            <person name="Kisu Y."/>
            <person name="Nishikawa T."/>
            <person name="Sugano S."/>
            <person name="Nomura N."/>
            <person name="Isogai T."/>
        </authorList>
    </citation>
    <scope>NUCLEOTIDE SEQUENCE</scope>
    <source>
        <tissue evidence="2">Testis</tissue>
    </source>
</reference>
<protein>
    <submittedName>
        <fullName evidence="2">cDNA FLJ54971, moderately similar to Serine/threonine-protein kinase 19</fullName>
    </submittedName>
</protein>
<accession>B4DXS9</accession>
<sequence length="153" mass="16875">MQKWFSAFDDAIIQRQWRANPSRGGGGVSFTKEVDTNVATGAPPRRQRVPGRACPWREPIRGRRGARPGGGDAGMCVATAPPSTDGPEGRQVDAPFVITWSRRDARGDRTSLLCAGRPYFQVLFPPFLPLPRYHKIPGYELEEASPDPGDLWS</sequence>
<dbReference type="PeptideAtlas" id="B4DXS9"/>
<evidence type="ECO:0000313" key="2">
    <source>
        <dbReference type="EMBL" id="BAG63491.1"/>
    </source>
</evidence>
<proteinExistence type="evidence at transcript level"/>
<feature type="region of interest" description="Disordered" evidence="1">
    <location>
        <begin position="40"/>
        <end position="91"/>
    </location>
</feature>
<dbReference type="AlphaFoldDB" id="B4DXS9"/>
<keyword evidence="2" id="KW-0418">Kinase</keyword>
<name>B4DXS9_HUMAN</name>